<dbReference type="CDD" id="cd06124">
    <property type="entry name" value="cupin_NimR-like_N"/>
    <property type="match status" value="1"/>
</dbReference>
<dbReference type="InterPro" id="IPR003313">
    <property type="entry name" value="AraC-bd"/>
</dbReference>
<dbReference type="SUPFAM" id="SSF51182">
    <property type="entry name" value="RmlC-like cupins"/>
    <property type="match status" value="1"/>
</dbReference>
<dbReference type="InterPro" id="IPR014710">
    <property type="entry name" value="RmlC-like_jellyroll"/>
</dbReference>
<dbReference type="Gene3D" id="2.60.120.10">
    <property type="entry name" value="Jelly Rolls"/>
    <property type="match status" value="1"/>
</dbReference>
<evidence type="ECO:0000256" key="1">
    <source>
        <dbReference type="ARBA" id="ARBA00023015"/>
    </source>
</evidence>
<gene>
    <name evidence="5" type="ORF">RB548_23360</name>
</gene>
<name>A0ABZ2BLU6_9HYPH</name>
<dbReference type="InterPro" id="IPR018060">
    <property type="entry name" value="HTH_AraC"/>
</dbReference>
<keyword evidence="3" id="KW-0804">Transcription</keyword>
<keyword evidence="5" id="KW-0614">Plasmid</keyword>
<evidence type="ECO:0000256" key="2">
    <source>
        <dbReference type="ARBA" id="ARBA00023125"/>
    </source>
</evidence>
<reference evidence="5" key="1">
    <citation type="submission" date="2023-08" db="EMBL/GenBank/DDBJ databases">
        <title>Complete genome sequence of Sinorhizobium chiapanecum ITTG S70 isolated from Acaciella angustissima nodules in Chiapas-Mexico.</title>
        <authorList>
            <person name="Rincon-Rosales R."/>
            <person name="Rogel M.A."/>
            <person name="Rincon-Medina C.I."/>
            <person name="Guerrero G."/>
            <person name="Manzano-Gomez L.A."/>
            <person name="Lopez-Lopez A."/>
            <person name="Rincon Molina F.A."/>
            <person name="Martinez-Romero E."/>
        </authorList>
    </citation>
    <scope>NUCLEOTIDE SEQUENCE</scope>
    <source>
        <strain evidence="5">ITTG S70</strain>
        <plasmid evidence="5">pSchITTGS70c</plasmid>
    </source>
</reference>
<keyword evidence="6" id="KW-1185">Reference proteome</keyword>
<keyword evidence="1" id="KW-0805">Transcription regulation</keyword>
<accession>A0ABZ2BLU6</accession>
<dbReference type="SMART" id="SM00342">
    <property type="entry name" value="HTH_ARAC"/>
    <property type="match status" value="1"/>
</dbReference>
<evidence type="ECO:0000256" key="3">
    <source>
        <dbReference type="ARBA" id="ARBA00023163"/>
    </source>
</evidence>
<dbReference type="PROSITE" id="PS01124">
    <property type="entry name" value="HTH_ARAC_FAMILY_2"/>
    <property type="match status" value="1"/>
</dbReference>
<protein>
    <submittedName>
        <fullName evidence="5">Helix-turn-helix transcriptional regulator</fullName>
    </submittedName>
</protein>
<evidence type="ECO:0000259" key="4">
    <source>
        <dbReference type="PROSITE" id="PS01124"/>
    </source>
</evidence>
<geneLocation type="plasmid" evidence="5 6">
    <name>pSchITTGS70c</name>
</geneLocation>
<evidence type="ECO:0000313" key="5">
    <source>
        <dbReference type="EMBL" id="WVT06639.1"/>
    </source>
</evidence>
<sequence>MDYDRTISASNTTLEMLGDGDEALGDQRVMFRSHRYPSAHAVTRHLHSRIQLVCVFAGVVLVETDGRRLMTPPGHGFVLPAGLPHSQIVLSDVMMVSVYLNPTEGVGRQEPFVFEVTDLARSLLLEAVKLKETAVANTRSCLVQELLLEEITNLEEKHLVLSFPSDMRLEGLCRGFLEAPTPNDHINDWAGKLGMSRRAFTRFFRRETGVSFLKWRQQAIVFSSLPRLSAGQSLTSVALEAGYGNIGAFTTMFRRVMGLPPKQYAEKGRSFAKR</sequence>
<dbReference type="PANTHER" id="PTHR11019">
    <property type="entry name" value="HTH-TYPE TRANSCRIPTIONAL REGULATOR NIMR"/>
    <property type="match status" value="1"/>
</dbReference>
<evidence type="ECO:0000313" key="6">
    <source>
        <dbReference type="Proteomes" id="UP001432360"/>
    </source>
</evidence>
<dbReference type="SUPFAM" id="SSF46689">
    <property type="entry name" value="Homeodomain-like"/>
    <property type="match status" value="1"/>
</dbReference>
<dbReference type="Proteomes" id="UP001432360">
    <property type="component" value="Plasmid pSchITTGS70c"/>
</dbReference>
<dbReference type="EMBL" id="CP133151">
    <property type="protein sequence ID" value="WVT06639.1"/>
    <property type="molecule type" value="Genomic_DNA"/>
</dbReference>
<dbReference type="RefSeq" id="WP_331375680.1">
    <property type="nucleotide sequence ID" value="NZ_CP133151.1"/>
</dbReference>
<dbReference type="InterPro" id="IPR011051">
    <property type="entry name" value="RmlC_Cupin_sf"/>
</dbReference>
<keyword evidence="2" id="KW-0238">DNA-binding</keyword>
<dbReference type="Pfam" id="PF12833">
    <property type="entry name" value="HTH_18"/>
    <property type="match status" value="1"/>
</dbReference>
<dbReference type="PANTHER" id="PTHR11019:SF159">
    <property type="entry name" value="TRANSCRIPTIONAL REGULATOR-RELATED"/>
    <property type="match status" value="1"/>
</dbReference>
<proteinExistence type="predicted"/>
<dbReference type="Gene3D" id="1.10.10.60">
    <property type="entry name" value="Homeodomain-like"/>
    <property type="match status" value="2"/>
</dbReference>
<organism evidence="5 6">
    <name type="scientific">Sinorhizobium chiapasense</name>
    <dbReference type="NCBI Taxonomy" id="501572"/>
    <lineage>
        <taxon>Bacteria</taxon>
        <taxon>Pseudomonadati</taxon>
        <taxon>Pseudomonadota</taxon>
        <taxon>Alphaproteobacteria</taxon>
        <taxon>Hyphomicrobiales</taxon>
        <taxon>Rhizobiaceae</taxon>
        <taxon>Sinorhizobium/Ensifer group</taxon>
        <taxon>Sinorhizobium</taxon>
    </lineage>
</organism>
<dbReference type="Pfam" id="PF02311">
    <property type="entry name" value="AraC_binding"/>
    <property type="match status" value="1"/>
</dbReference>
<dbReference type="InterPro" id="IPR009057">
    <property type="entry name" value="Homeodomain-like_sf"/>
</dbReference>
<feature type="domain" description="HTH araC/xylS-type" evidence="4">
    <location>
        <begin position="186"/>
        <end position="267"/>
    </location>
</feature>